<dbReference type="EMBL" id="PEOG01000038">
    <property type="protein sequence ID" value="PIM52442.1"/>
    <property type="molecule type" value="Genomic_DNA"/>
</dbReference>
<comment type="caution">
    <text evidence="1">The sequence shown here is derived from an EMBL/GenBank/DDBJ whole genome shotgun (WGS) entry which is preliminary data.</text>
</comment>
<dbReference type="Proteomes" id="UP000231501">
    <property type="component" value="Unassembled WGS sequence"/>
</dbReference>
<keyword evidence="2" id="KW-1185">Reference proteome</keyword>
<evidence type="ECO:0000313" key="2">
    <source>
        <dbReference type="Proteomes" id="UP000231501"/>
    </source>
</evidence>
<organism evidence="1 2">
    <name type="scientific">Roseateles chitinivorans</name>
    <dbReference type="NCBI Taxonomy" id="2917965"/>
    <lineage>
        <taxon>Bacteria</taxon>
        <taxon>Pseudomonadati</taxon>
        <taxon>Pseudomonadota</taxon>
        <taxon>Betaproteobacteria</taxon>
        <taxon>Burkholderiales</taxon>
        <taxon>Sphaerotilaceae</taxon>
        <taxon>Roseateles</taxon>
    </lineage>
</organism>
<accession>A0A2G9C7X7</accession>
<reference evidence="1 2" key="1">
    <citation type="submission" date="2017-11" db="EMBL/GenBank/DDBJ databases">
        <title>Draft genome sequence of Mitsuaria sp. HWN-4.</title>
        <authorList>
            <person name="Gundlapally S.R."/>
        </authorList>
    </citation>
    <scope>NUCLEOTIDE SEQUENCE [LARGE SCALE GENOMIC DNA]</scope>
    <source>
        <strain evidence="1 2">HWN-4</strain>
    </source>
</reference>
<sequence>MPIEAFEQLRWITWYRSGGTVSPKEALEIYERNWRHVDQSQLQPQERELIERLVRTVGKGILLV</sequence>
<proteinExistence type="predicted"/>
<evidence type="ECO:0000313" key="1">
    <source>
        <dbReference type="EMBL" id="PIM52442.1"/>
    </source>
</evidence>
<protein>
    <submittedName>
        <fullName evidence="1">Uncharacterized protein</fullName>
    </submittedName>
</protein>
<gene>
    <name evidence="1" type="ORF">CS062_14815</name>
</gene>
<dbReference type="AlphaFoldDB" id="A0A2G9C7X7"/>
<name>A0A2G9C7X7_9BURK</name>
<dbReference type="OrthoDB" id="5422231at2"/>